<sequence length="437" mass="49390">MSASDVHGKGAPSAPPLSLMDVIPGYESTGTFDDLPPPQPGFGVPGQNPNPPVPHWNIPSISEDVAKEVFIDYASSKCCYGTRPAKELVFTDLQPYNTFRYRLETFTESRSTEWAYEPYRVSRMVRAPKMTTGKRKLKTLSIAEQVTVIRAVEKGDKKTVEIAEQFGIPTSTLSTFLKEKEKILKLYSEKSCGHQKRMRECEYPVIEQYILKWFVQARDRNVPINGKLLQKLDVFRSSDEIEEIDERDASAHRCQAKNVTLAMEGEKSDAVTAVDGERYAVHRALAQDTVKGNDAHGAMELDAEDALGVVEVDIKPVKKNQIYEHVPNRCPDFPIKLFEKVNGDKFFVDENIFVYPIVGFPDEEICEASKKGNQEHLAKFSKMRILQQVDQDLVLSFYHSVIQSVITYNFIAWFGVVMNQKLKNPPHISKHATQVIG</sequence>
<feature type="non-terminal residue" evidence="2">
    <location>
        <position position="1"/>
    </location>
</feature>
<comment type="caution">
    <text evidence="2">The sequence shown here is derived from an EMBL/GenBank/DDBJ whole genome shotgun (WGS) entry which is preliminary data.</text>
</comment>
<dbReference type="Gene3D" id="1.10.10.60">
    <property type="entry name" value="Homeodomain-like"/>
    <property type="match status" value="1"/>
</dbReference>
<dbReference type="InterPro" id="IPR007889">
    <property type="entry name" value="HTH_Psq"/>
</dbReference>
<organism evidence="2 3">
    <name type="scientific">Polypterus senegalus</name>
    <name type="common">Senegal bichir</name>
    <dbReference type="NCBI Taxonomy" id="55291"/>
    <lineage>
        <taxon>Eukaryota</taxon>
        <taxon>Metazoa</taxon>
        <taxon>Chordata</taxon>
        <taxon>Craniata</taxon>
        <taxon>Vertebrata</taxon>
        <taxon>Euteleostomi</taxon>
        <taxon>Actinopterygii</taxon>
        <taxon>Polypteriformes</taxon>
        <taxon>Polypteridae</taxon>
        <taxon>Polypterus</taxon>
    </lineage>
</organism>
<dbReference type="Proteomes" id="UP000886611">
    <property type="component" value="Unassembled WGS sequence"/>
</dbReference>
<dbReference type="EMBL" id="JAATIS010000094">
    <property type="protein sequence ID" value="KAG2471116.1"/>
    <property type="molecule type" value="Genomic_DNA"/>
</dbReference>
<evidence type="ECO:0000313" key="2">
    <source>
        <dbReference type="EMBL" id="KAG2471116.1"/>
    </source>
</evidence>
<dbReference type="AlphaFoldDB" id="A0A8X8BXI3"/>
<proteinExistence type="predicted"/>
<dbReference type="SUPFAM" id="SSF46689">
    <property type="entry name" value="Homeodomain-like"/>
    <property type="match status" value="1"/>
</dbReference>
<name>A0A8X8BXI3_POLSE</name>
<dbReference type="PANTHER" id="PTHR48465:SF1">
    <property type="entry name" value="PROTEIN SSUH2 HOMOLOG"/>
    <property type="match status" value="1"/>
</dbReference>
<gene>
    <name evidence="2" type="primary">Ssuh2_0</name>
    <name evidence="2" type="ORF">GTO96_0005143</name>
</gene>
<feature type="non-terminal residue" evidence="2">
    <location>
        <position position="437"/>
    </location>
</feature>
<reference evidence="2 3" key="1">
    <citation type="journal article" date="2021" name="Cell">
        <title>Tracing the genetic footprints of vertebrate landing in non-teleost ray-finned fishes.</title>
        <authorList>
            <person name="Bi X."/>
            <person name="Wang K."/>
            <person name="Yang L."/>
            <person name="Pan H."/>
            <person name="Jiang H."/>
            <person name="Wei Q."/>
            <person name="Fang M."/>
            <person name="Yu H."/>
            <person name="Zhu C."/>
            <person name="Cai Y."/>
            <person name="He Y."/>
            <person name="Gan X."/>
            <person name="Zeng H."/>
            <person name="Yu D."/>
            <person name="Zhu Y."/>
            <person name="Jiang H."/>
            <person name="Qiu Q."/>
            <person name="Yang H."/>
            <person name="Zhang Y.E."/>
            <person name="Wang W."/>
            <person name="Zhu M."/>
            <person name="He S."/>
            <person name="Zhang G."/>
        </authorList>
    </citation>
    <scope>NUCLEOTIDE SEQUENCE [LARGE SCALE GENOMIC DNA]</scope>
    <source>
        <strain evidence="2">Bchr_013</strain>
    </source>
</reference>
<feature type="domain" description="HTH psq-type" evidence="1">
    <location>
        <begin position="134"/>
        <end position="185"/>
    </location>
</feature>
<dbReference type="GO" id="GO:0003677">
    <property type="term" value="F:DNA binding"/>
    <property type="evidence" value="ECO:0007669"/>
    <property type="project" value="InterPro"/>
</dbReference>
<dbReference type="Pfam" id="PF04218">
    <property type="entry name" value="CENP-B_N"/>
    <property type="match status" value="1"/>
</dbReference>
<evidence type="ECO:0000313" key="3">
    <source>
        <dbReference type="Proteomes" id="UP000886611"/>
    </source>
</evidence>
<dbReference type="InterPro" id="IPR052789">
    <property type="entry name" value="SSUH2_homolog"/>
</dbReference>
<keyword evidence="3" id="KW-1185">Reference proteome</keyword>
<protein>
    <submittedName>
        <fullName evidence="2">SSUH2 protein</fullName>
    </submittedName>
</protein>
<evidence type="ECO:0000259" key="1">
    <source>
        <dbReference type="Pfam" id="PF04218"/>
    </source>
</evidence>
<accession>A0A8X8BXI3</accession>
<dbReference type="InterPro" id="IPR009057">
    <property type="entry name" value="Homeodomain-like_sf"/>
</dbReference>
<dbReference type="PANTHER" id="PTHR48465">
    <property type="entry name" value="PROTEIN SSUH2 HOMOLOG"/>
    <property type="match status" value="1"/>
</dbReference>